<dbReference type="PANTHER" id="PTHR31876:SF26">
    <property type="entry name" value="PROTEIN LIKE COV 2"/>
    <property type="match status" value="1"/>
</dbReference>
<gene>
    <name evidence="3" type="ORF">SAMN04488025_102141</name>
</gene>
<keyword evidence="2" id="KW-0472">Membrane</keyword>
<reference evidence="3 4" key="1">
    <citation type="submission" date="2016-10" db="EMBL/GenBank/DDBJ databases">
        <authorList>
            <person name="de Groot N.N."/>
        </authorList>
    </citation>
    <scope>NUCLEOTIDE SEQUENCE [LARGE SCALE GENOMIC DNA]</scope>
    <source>
        <strain evidence="3 4">DSM 44945</strain>
    </source>
</reference>
<dbReference type="OrthoDB" id="9780267at2"/>
<dbReference type="EMBL" id="FOOK01000002">
    <property type="protein sequence ID" value="SFF67819.1"/>
    <property type="molecule type" value="Genomic_DNA"/>
</dbReference>
<dbReference type="PANTHER" id="PTHR31876">
    <property type="entry name" value="COV-LIKE PROTEIN 1"/>
    <property type="match status" value="1"/>
</dbReference>
<keyword evidence="2" id="KW-0812">Transmembrane</keyword>
<name>A0A1I2KNC5_9BACL</name>
<dbReference type="InterPro" id="IPR007462">
    <property type="entry name" value="COV1-like"/>
</dbReference>
<evidence type="ECO:0000256" key="2">
    <source>
        <dbReference type="SAM" id="Phobius"/>
    </source>
</evidence>
<evidence type="ECO:0000313" key="4">
    <source>
        <dbReference type="Proteomes" id="UP000198661"/>
    </source>
</evidence>
<feature type="transmembrane region" description="Helical" evidence="2">
    <location>
        <begin position="69"/>
        <end position="89"/>
    </location>
</feature>
<keyword evidence="2" id="KW-1133">Transmembrane helix</keyword>
<dbReference type="Pfam" id="PF04367">
    <property type="entry name" value="DUF502"/>
    <property type="match status" value="1"/>
</dbReference>
<accession>A0A1I2KNC5</accession>
<dbReference type="STRING" id="201973.SAMN04488025_102141"/>
<keyword evidence="4" id="KW-1185">Reference proteome</keyword>
<evidence type="ECO:0000256" key="1">
    <source>
        <dbReference type="SAM" id="MobiDB-lite"/>
    </source>
</evidence>
<dbReference type="Proteomes" id="UP000198661">
    <property type="component" value="Unassembled WGS sequence"/>
</dbReference>
<dbReference type="RefSeq" id="WP_092035576.1">
    <property type="nucleotide sequence ID" value="NZ_FOOK01000002.1"/>
</dbReference>
<organism evidence="3 4">
    <name type="scientific">Planifilum fulgidum</name>
    <dbReference type="NCBI Taxonomy" id="201973"/>
    <lineage>
        <taxon>Bacteria</taxon>
        <taxon>Bacillati</taxon>
        <taxon>Bacillota</taxon>
        <taxon>Bacilli</taxon>
        <taxon>Bacillales</taxon>
        <taxon>Thermoactinomycetaceae</taxon>
        <taxon>Planifilum</taxon>
    </lineage>
</organism>
<protein>
    <submittedName>
        <fullName evidence="3">Uncharacterized membrane protein</fullName>
    </submittedName>
</protein>
<sequence length="243" mass="26955">MFKSIRNHLIIGTLALLPAVATLYVLKLLFQFIDPTLGITVARIMDWVGLVEFPLQVGQLRFETHIPGVGLLLTLGLLVLVGIMAKSFFGRQMILFTERVFTRIPIARSIYSTVKQITNAFGHDATSFKRVVMVEYPRKGIYTLGFYTGESSEEIRRRSGEKVLNIFLPTTPNPTSGWLVLVPEKDVIFLDITVEDGLKYIISGGVVVPPANGRGERAEGPPFAPEDSSGVRLRIRRQGEVGP</sequence>
<dbReference type="AlphaFoldDB" id="A0A1I2KNC5"/>
<evidence type="ECO:0000313" key="3">
    <source>
        <dbReference type="EMBL" id="SFF67819.1"/>
    </source>
</evidence>
<proteinExistence type="predicted"/>
<feature type="region of interest" description="Disordered" evidence="1">
    <location>
        <begin position="211"/>
        <end position="243"/>
    </location>
</feature>